<feature type="transmembrane region" description="Helical" evidence="1">
    <location>
        <begin position="20"/>
        <end position="43"/>
    </location>
</feature>
<feature type="transmembrane region" description="Helical" evidence="1">
    <location>
        <begin position="212"/>
        <end position="235"/>
    </location>
</feature>
<name>A0A1J4KUG5_9EUKA</name>
<feature type="transmembrane region" description="Helical" evidence="1">
    <location>
        <begin position="134"/>
        <end position="156"/>
    </location>
</feature>
<accession>A0A1J4KUG5</accession>
<comment type="caution">
    <text evidence="2">The sequence shown here is derived from an EMBL/GenBank/DDBJ whole genome shotgun (WGS) entry which is preliminary data.</text>
</comment>
<evidence type="ECO:0000313" key="3">
    <source>
        <dbReference type="Proteomes" id="UP000179807"/>
    </source>
</evidence>
<gene>
    <name evidence="2" type="ORF">TRFO_15067</name>
</gene>
<proteinExistence type="predicted"/>
<dbReference type="RefSeq" id="XP_068367672.1">
    <property type="nucleotide sequence ID" value="XM_068498175.1"/>
</dbReference>
<organism evidence="2 3">
    <name type="scientific">Tritrichomonas foetus</name>
    <dbReference type="NCBI Taxonomy" id="1144522"/>
    <lineage>
        <taxon>Eukaryota</taxon>
        <taxon>Metamonada</taxon>
        <taxon>Parabasalia</taxon>
        <taxon>Tritrichomonadida</taxon>
        <taxon>Tritrichomonadidae</taxon>
        <taxon>Tritrichomonas</taxon>
    </lineage>
</organism>
<reference evidence="2" key="1">
    <citation type="submission" date="2016-10" db="EMBL/GenBank/DDBJ databases">
        <authorList>
            <person name="Benchimol M."/>
            <person name="Almeida L.G."/>
            <person name="Vasconcelos A.T."/>
            <person name="Perreira-Neves A."/>
            <person name="Rosa I.A."/>
            <person name="Tasca T."/>
            <person name="Bogo M.R."/>
            <person name="de Souza W."/>
        </authorList>
    </citation>
    <scope>NUCLEOTIDE SEQUENCE [LARGE SCALE GENOMIC DNA]</scope>
    <source>
        <strain evidence="2">K</strain>
    </source>
</reference>
<dbReference type="AlphaFoldDB" id="A0A1J4KUG5"/>
<feature type="transmembrane region" description="Helical" evidence="1">
    <location>
        <begin position="255"/>
        <end position="276"/>
    </location>
</feature>
<feature type="transmembrane region" description="Helical" evidence="1">
    <location>
        <begin position="168"/>
        <end position="191"/>
    </location>
</feature>
<dbReference type="EMBL" id="MLAK01000353">
    <property type="protein sequence ID" value="OHT14536.1"/>
    <property type="molecule type" value="Genomic_DNA"/>
</dbReference>
<keyword evidence="1" id="KW-1133">Transmembrane helix</keyword>
<dbReference type="Proteomes" id="UP000179807">
    <property type="component" value="Unassembled WGS sequence"/>
</dbReference>
<feature type="transmembrane region" description="Helical" evidence="1">
    <location>
        <begin position="96"/>
        <end position="122"/>
    </location>
</feature>
<keyword evidence="3" id="KW-1185">Reference proteome</keyword>
<keyword evidence="1" id="KW-0812">Transmembrane</keyword>
<protein>
    <submittedName>
        <fullName evidence="2">Uncharacterized protein</fullName>
    </submittedName>
</protein>
<evidence type="ECO:0000256" key="1">
    <source>
        <dbReference type="SAM" id="Phobius"/>
    </source>
</evidence>
<evidence type="ECO:0000313" key="2">
    <source>
        <dbReference type="EMBL" id="OHT14536.1"/>
    </source>
</evidence>
<feature type="transmembrane region" description="Helical" evidence="1">
    <location>
        <begin position="64"/>
        <end position="84"/>
    </location>
</feature>
<dbReference type="GeneID" id="94832879"/>
<sequence length="299" mass="33975">MKTPSEFVCKNASPGIGCGLPEMLCLGIFYLISGFYCFINFVFHVRKSIKTDTKNNSSGAISKLFGTFWLSMFVWLTYDGVITIVPFNYSNLTFRIFYLGLDLILYLIPLSFFVLVVLEFSFAWRNPSNKVVKFFRVVFTIFLSVYLVTGALLSLIEPDPNEDPCINLYLWVASTDLLISLFIIVPAFQLIKLISEPVVQPEDVCCVHSSKIGAVLFFIVFMARFAFNIVRLTTIDPLGDWASHKSNVLSRLYKFAQGFIFNLGAAWLAIVGTSILQRYDFKFLDESTYARQQNMMLPA</sequence>
<dbReference type="VEuPathDB" id="TrichDB:TRFO_15067"/>
<keyword evidence="1" id="KW-0472">Membrane</keyword>